<evidence type="ECO:0000259" key="11">
    <source>
        <dbReference type="PROSITE" id="PS50103"/>
    </source>
</evidence>
<accession>A0AAV7JVR9</accession>
<feature type="zinc finger region" description="C3H1-type" evidence="9">
    <location>
        <begin position="4"/>
        <end position="31"/>
    </location>
</feature>
<dbReference type="Pfam" id="PF00642">
    <property type="entry name" value="zf-CCCH"/>
    <property type="match status" value="1"/>
</dbReference>
<evidence type="ECO:0000256" key="8">
    <source>
        <dbReference type="ARBA" id="ARBA00042384"/>
    </source>
</evidence>
<dbReference type="Gene3D" id="4.10.1000.10">
    <property type="entry name" value="Zinc finger, CCCH-type"/>
    <property type="match status" value="1"/>
</dbReference>
<feature type="compositionally biased region" description="Polar residues" evidence="10">
    <location>
        <begin position="74"/>
        <end position="117"/>
    </location>
</feature>
<evidence type="ECO:0000256" key="5">
    <source>
        <dbReference type="ARBA" id="ARBA00023242"/>
    </source>
</evidence>
<comment type="subcellular location">
    <subcellularLocation>
        <location evidence="1">Nucleus membrane</location>
        <topology evidence="1">Peripheral membrane protein</topology>
        <orientation evidence="1">Cytoplasmic side</orientation>
    </subcellularLocation>
</comment>
<keyword evidence="5" id="KW-0539">Nucleus</keyword>
<dbReference type="InterPro" id="IPR000571">
    <property type="entry name" value="Znf_CCCH"/>
</dbReference>
<dbReference type="PANTHER" id="PTHR46527:SF1">
    <property type="entry name" value="NUCLEOPORIN NUP42"/>
    <property type="match status" value="1"/>
</dbReference>
<dbReference type="InterPro" id="IPR051767">
    <property type="entry name" value="Nucleoporin_NUP42"/>
</dbReference>
<evidence type="ECO:0000256" key="9">
    <source>
        <dbReference type="PROSITE-ProRule" id="PRU00723"/>
    </source>
</evidence>
<dbReference type="SMART" id="SM00356">
    <property type="entry name" value="ZnF_C3H1"/>
    <property type="match status" value="1"/>
</dbReference>
<feature type="domain" description="C3H1-type" evidence="11">
    <location>
        <begin position="4"/>
        <end position="31"/>
    </location>
</feature>
<dbReference type="Proteomes" id="UP001165289">
    <property type="component" value="Unassembled WGS sequence"/>
</dbReference>
<dbReference type="PROSITE" id="PS50103">
    <property type="entry name" value="ZF_C3H1"/>
    <property type="match status" value="1"/>
</dbReference>
<keyword evidence="13" id="KW-1185">Reference proteome</keyword>
<comment type="function">
    <text evidence="6">Required for the export of mRNAs containing poly(A) tails from the nucleus into the cytoplasm.</text>
</comment>
<evidence type="ECO:0000256" key="1">
    <source>
        <dbReference type="ARBA" id="ARBA00004335"/>
    </source>
</evidence>
<protein>
    <recommendedName>
        <fullName evidence="7">Nucleoporin NUP42</fullName>
    </recommendedName>
    <alternativeName>
        <fullName evidence="8">Nucleoporin-like protein 2</fullName>
    </alternativeName>
</protein>
<keyword evidence="3 9" id="KW-0863">Zinc-finger</keyword>
<dbReference type="InterPro" id="IPR036855">
    <property type="entry name" value="Znf_CCCH_sf"/>
</dbReference>
<evidence type="ECO:0000256" key="10">
    <source>
        <dbReference type="SAM" id="MobiDB-lite"/>
    </source>
</evidence>
<sequence>MYHSHKQKVCDYFLEGKCKYGNKCKFLHPDSSSKSHTQSGNYSNQIYTSNRYASLSQPAVATDYSKPGSFSSKILQNTSGPVTDNFQKSPFQKASSYPFNNTQQPGSVTGSDATQKLPTGLGLNETKSQSSHESYSLYDSLYSRVSDLTKEEIDAFKGQSFVMGKIPIKPPPKELCY</sequence>
<evidence type="ECO:0000313" key="12">
    <source>
        <dbReference type="EMBL" id="KAI6652853.1"/>
    </source>
</evidence>
<name>A0AAV7JVR9_9METZ</name>
<keyword evidence="2 9" id="KW-0479">Metal-binding</keyword>
<dbReference type="AlphaFoldDB" id="A0AAV7JVR9"/>
<gene>
    <name evidence="12" type="ORF">LOD99_4239</name>
</gene>
<dbReference type="GO" id="GO:0031965">
    <property type="term" value="C:nuclear membrane"/>
    <property type="evidence" value="ECO:0007669"/>
    <property type="project" value="UniProtKB-SubCell"/>
</dbReference>
<keyword evidence="4 9" id="KW-0862">Zinc</keyword>
<evidence type="ECO:0000313" key="13">
    <source>
        <dbReference type="Proteomes" id="UP001165289"/>
    </source>
</evidence>
<evidence type="ECO:0000256" key="7">
    <source>
        <dbReference type="ARBA" id="ARBA00039886"/>
    </source>
</evidence>
<evidence type="ECO:0000256" key="3">
    <source>
        <dbReference type="ARBA" id="ARBA00022771"/>
    </source>
</evidence>
<comment type="caution">
    <text evidence="12">The sequence shown here is derived from an EMBL/GenBank/DDBJ whole genome shotgun (WGS) entry which is preliminary data.</text>
</comment>
<dbReference type="SUPFAM" id="SSF90229">
    <property type="entry name" value="CCCH zinc finger"/>
    <property type="match status" value="1"/>
</dbReference>
<reference evidence="12 13" key="1">
    <citation type="journal article" date="2023" name="BMC Biol.">
        <title>The compact genome of the sponge Oopsacas minuta (Hexactinellida) is lacking key metazoan core genes.</title>
        <authorList>
            <person name="Santini S."/>
            <person name="Schenkelaars Q."/>
            <person name="Jourda C."/>
            <person name="Duchesne M."/>
            <person name="Belahbib H."/>
            <person name="Rocher C."/>
            <person name="Selva M."/>
            <person name="Riesgo A."/>
            <person name="Vervoort M."/>
            <person name="Leys S.P."/>
            <person name="Kodjabachian L."/>
            <person name="Le Bivic A."/>
            <person name="Borchiellini C."/>
            <person name="Claverie J.M."/>
            <person name="Renard E."/>
        </authorList>
    </citation>
    <scope>NUCLEOTIDE SEQUENCE [LARGE SCALE GENOMIC DNA]</scope>
    <source>
        <strain evidence="12">SPO-2</strain>
    </source>
</reference>
<feature type="region of interest" description="Disordered" evidence="10">
    <location>
        <begin position="74"/>
        <end position="129"/>
    </location>
</feature>
<evidence type="ECO:0000256" key="4">
    <source>
        <dbReference type="ARBA" id="ARBA00022833"/>
    </source>
</evidence>
<evidence type="ECO:0000256" key="6">
    <source>
        <dbReference type="ARBA" id="ARBA00037262"/>
    </source>
</evidence>
<dbReference type="GO" id="GO:0008270">
    <property type="term" value="F:zinc ion binding"/>
    <property type="evidence" value="ECO:0007669"/>
    <property type="project" value="UniProtKB-KW"/>
</dbReference>
<dbReference type="EMBL" id="JAKMXF010000297">
    <property type="protein sequence ID" value="KAI6652853.1"/>
    <property type="molecule type" value="Genomic_DNA"/>
</dbReference>
<proteinExistence type="predicted"/>
<organism evidence="12 13">
    <name type="scientific">Oopsacas minuta</name>
    <dbReference type="NCBI Taxonomy" id="111878"/>
    <lineage>
        <taxon>Eukaryota</taxon>
        <taxon>Metazoa</taxon>
        <taxon>Porifera</taxon>
        <taxon>Hexactinellida</taxon>
        <taxon>Hexasterophora</taxon>
        <taxon>Lyssacinosida</taxon>
        <taxon>Leucopsacidae</taxon>
        <taxon>Oopsacas</taxon>
    </lineage>
</organism>
<dbReference type="PANTHER" id="PTHR46527">
    <property type="entry name" value="NUCLEOPORIN-LIKE PROTEIN 2"/>
    <property type="match status" value="1"/>
</dbReference>
<evidence type="ECO:0000256" key="2">
    <source>
        <dbReference type="ARBA" id="ARBA00022723"/>
    </source>
</evidence>